<evidence type="ECO:0000259" key="4">
    <source>
        <dbReference type="Pfam" id="PF02576"/>
    </source>
</evidence>
<dbReference type="GO" id="GO:0000028">
    <property type="term" value="P:ribosomal small subunit assembly"/>
    <property type="evidence" value="ECO:0007669"/>
    <property type="project" value="TreeGrafter"/>
</dbReference>
<gene>
    <name evidence="3" type="primary">rimP</name>
    <name evidence="6" type="ORF">N866_12945</name>
</gene>
<dbReference type="GO" id="GO:0005829">
    <property type="term" value="C:cytosol"/>
    <property type="evidence" value="ECO:0007669"/>
    <property type="project" value="TreeGrafter"/>
</dbReference>
<keyword evidence="1 3" id="KW-0963">Cytoplasm</keyword>
<dbReference type="SUPFAM" id="SSF75420">
    <property type="entry name" value="YhbC-like, N-terminal domain"/>
    <property type="match status" value="1"/>
</dbReference>
<dbReference type="AlphaFoldDB" id="A0A021VPN0"/>
<evidence type="ECO:0000256" key="3">
    <source>
        <dbReference type="HAMAP-Rule" id="MF_01077"/>
    </source>
</evidence>
<dbReference type="CDD" id="cd01734">
    <property type="entry name" value="YlxS_C"/>
    <property type="match status" value="1"/>
</dbReference>
<dbReference type="RefSeq" id="WP_034229184.1">
    <property type="nucleotide sequence ID" value="NZ_AXCW01000371.1"/>
</dbReference>
<dbReference type="InterPro" id="IPR003728">
    <property type="entry name" value="Ribosome_maturation_RimP"/>
</dbReference>
<dbReference type="Pfam" id="PF17384">
    <property type="entry name" value="DUF150_C"/>
    <property type="match status" value="1"/>
</dbReference>
<feature type="domain" description="Ribosome maturation factor RimP C-terminal" evidence="5">
    <location>
        <begin position="94"/>
        <end position="156"/>
    </location>
</feature>
<protein>
    <recommendedName>
        <fullName evidence="3">Ribosome maturation factor RimP</fullName>
    </recommendedName>
</protein>
<comment type="subcellular location">
    <subcellularLocation>
        <location evidence="3">Cytoplasm</location>
    </subcellularLocation>
</comment>
<evidence type="ECO:0000313" key="6">
    <source>
        <dbReference type="EMBL" id="EYR61990.1"/>
    </source>
</evidence>
<feature type="domain" description="Ribosome maturation factor RimP N-terminal" evidence="4">
    <location>
        <begin position="16"/>
        <end position="90"/>
    </location>
</feature>
<dbReference type="PANTHER" id="PTHR33867:SF1">
    <property type="entry name" value="RIBOSOME MATURATION FACTOR RIMP"/>
    <property type="match status" value="1"/>
</dbReference>
<comment type="caution">
    <text evidence="6">The sequence shown here is derived from an EMBL/GenBank/DDBJ whole genome shotgun (WGS) entry which is preliminary data.</text>
</comment>
<keyword evidence="2 3" id="KW-0690">Ribosome biogenesis</keyword>
<dbReference type="Gene3D" id="3.30.300.70">
    <property type="entry name" value="RimP-like superfamily, N-terminal"/>
    <property type="match status" value="1"/>
</dbReference>
<dbReference type="EMBL" id="AXCW01000371">
    <property type="protein sequence ID" value="EYR61990.1"/>
    <property type="molecule type" value="Genomic_DNA"/>
</dbReference>
<dbReference type="OrthoDB" id="9805006at2"/>
<evidence type="ECO:0000256" key="2">
    <source>
        <dbReference type="ARBA" id="ARBA00022517"/>
    </source>
</evidence>
<keyword evidence="7" id="KW-1185">Reference proteome</keyword>
<comment type="function">
    <text evidence="3">Required for maturation of 30S ribosomal subunits.</text>
</comment>
<accession>A0A021VPN0</accession>
<dbReference type="InterPro" id="IPR035956">
    <property type="entry name" value="RimP_N_sf"/>
</dbReference>
<dbReference type="GO" id="GO:0006412">
    <property type="term" value="P:translation"/>
    <property type="evidence" value="ECO:0007669"/>
    <property type="project" value="TreeGrafter"/>
</dbReference>
<dbReference type="InterPro" id="IPR028989">
    <property type="entry name" value="RimP_N"/>
</dbReference>
<dbReference type="InterPro" id="IPR028998">
    <property type="entry name" value="RimP_C"/>
</dbReference>
<sequence length="172" mass="18269">MVTSGSGPAQQVRAVVEPVVLAAGLHLEDVAVSRAGRRSVVRVTLDLTDDAVGSLDSDTLAEVSRDVSAALDARDPVHGEYVLEVSTPGTSRPLTEPRHFRRARTRLVRLALRDGRTLEGRLLAVAEDDVLELDTGTGAVHVPVADVARGTIELDFRGIEADDDLGTEAEEG</sequence>
<dbReference type="PANTHER" id="PTHR33867">
    <property type="entry name" value="RIBOSOME MATURATION FACTOR RIMP"/>
    <property type="match status" value="1"/>
</dbReference>
<evidence type="ECO:0000313" key="7">
    <source>
        <dbReference type="Proteomes" id="UP000019753"/>
    </source>
</evidence>
<evidence type="ECO:0000256" key="1">
    <source>
        <dbReference type="ARBA" id="ARBA00022490"/>
    </source>
</evidence>
<comment type="similarity">
    <text evidence="3">Belongs to the RimP family.</text>
</comment>
<name>A0A021VPN0_9CELL</name>
<organism evidence="6 7">
    <name type="scientific">Actinotalea ferrariae CF5-4</name>
    <dbReference type="NCBI Taxonomy" id="948458"/>
    <lineage>
        <taxon>Bacteria</taxon>
        <taxon>Bacillati</taxon>
        <taxon>Actinomycetota</taxon>
        <taxon>Actinomycetes</taxon>
        <taxon>Micrococcales</taxon>
        <taxon>Cellulomonadaceae</taxon>
        <taxon>Actinotalea</taxon>
    </lineage>
</organism>
<dbReference type="Proteomes" id="UP000019753">
    <property type="component" value="Unassembled WGS sequence"/>
</dbReference>
<dbReference type="Pfam" id="PF02576">
    <property type="entry name" value="RimP_N"/>
    <property type="match status" value="1"/>
</dbReference>
<evidence type="ECO:0000259" key="5">
    <source>
        <dbReference type="Pfam" id="PF17384"/>
    </source>
</evidence>
<reference evidence="6 7" key="1">
    <citation type="submission" date="2014-01" db="EMBL/GenBank/DDBJ databases">
        <title>Actinotalea ferrariae CF5-4.</title>
        <authorList>
            <person name="Chen F."/>
            <person name="Li Y."/>
            <person name="Wang G."/>
        </authorList>
    </citation>
    <scope>NUCLEOTIDE SEQUENCE [LARGE SCALE GENOMIC DNA]</scope>
    <source>
        <strain evidence="6 7">CF5-4</strain>
    </source>
</reference>
<proteinExistence type="inferred from homology"/>
<dbReference type="HAMAP" id="MF_01077">
    <property type="entry name" value="RimP"/>
    <property type="match status" value="1"/>
</dbReference>